<sequence length="263" mass="28058">MVMTKPAFDDETLMAFADGELDEATAAAVEDAVNHDDELMARVAMFMETRARAKAEMASLLDQPVPHKLEQDVRAMVEESRKASANDAEAEPGQVVQLGSVRKNHSARRAETWTLPLAASLVAAIAAGIVGYQLGSAGDPEEARVAGVTDPAVQKALQTLASGEERQLAGEERRIRIVSSFRDQDGTFCREYEIDPAQGSSLVAVSCHEASEWITKIAVTAPLGEDGYAPASSMEALEAYLSAINAGPALSEEEEAQALADLR</sequence>
<dbReference type="Proteomes" id="UP001320831">
    <property type="component" value="Unassembled WGS sequence"/>
</dbReference>
<gene>
    <name evidence="1" type="ORF">N5A92_22765</name>
</gene>
<dbReference type="InterPro" id="IPR041916">
    <property type="entry name" value="Anti_sigma_zinc_sf"/>
</dbReference>
<accession>A0ABT2LUT3</accession>
<evidence type="ECO:0000313" key="2">
    <source>
        <dbReference type="Proteomes" id="UP001320831"/>
    </source>
</evidence>
<reference evidence="1 2" key="1">
    <citation type="submission" date="2022-09" db="EMBL/GenBank/DDBJ databases">
        <title>Chelativorans salina sp. nov., a novel slightly halophilic bacterium isolated from a saline lake sediment enrichment.</title>
        <authorList>
            <person name="Gao L."/>
            <person name="Fang B.-Z."/>
            <person name="Li W.-J."/>
        </authorList>
    </citation>
    <scope>NUCLEOTIDE SEQUENCE [LARGE SCALE GENOMIC DNA]</scope>
    <source>
        <strain evidence="1 2">EGI FJ00035</strain>
    </source>
</reference>
<proteinExistence type="predicted"/>
<dbReference type="EMBL" id="JAOCZP010000009">
    <property type="protein sequence ID" value="MCT7377849.1"/>
    <property type="molecule type" value="Genomic_DNA"/>
</dbReference>
<organism evidence="1 2">
    <name type="scientific">Chelativorans salis</name>
    <dbReference type="NCBI Taxonomy" id="2978478"/>
    <lineage>
        <taxon>Bacteria</taxon>
        <taxon>Pseudomonadati</taxon>
        <taxon>Pseudomonadota</taxon>
        <taxon>Alphaproteobacteria</taxon>
        <taxon>Hyphomicrobiales</taxon>
        <taxon>Phyllobacteriaceae</taxon>
        <taxon>Chelativorans</taxon>
    </lineage>
</organism>
<keyword evidence="2" id="KW-1185">Reference proteome</keyword>
<name>A0ABT2LUT3_9HYPH</name>
<evidence type="ECO:0000313" key="1">
    <source>
        <dbReference type="EMBL" id="MCT7377849.1"/>
    </source>
</evidence>
<dbReference type="RefSeq" id="WP_260906550.1">
    <property type="nucleotide sequence ID" value="NZ_JAOCZP010000009.1"/>
</dbReference>
<dbReference type="Gene3D" id="1.10.10.1320">
    <property type="entry name" value="Anti-sigma factor, zinc-finger domain"/>
    <property type="match status" value="1"/>
</dbReference>
<protein>
    <submittedName>
        <fullName evidence="1">Anti-sigma factor</fullName>
    </submittedName>
</protein>
<comment type="caution">
    <text evidence="1">The sequence shown here is derived from an EMBL/GenBank/DDBJ whole genome shotgun (WGS) entry which is preliminary data.</text>
</comment>